<evidence type="ECO:0000259" key="2">
    <source>
        <dbReference type="Pfam" id="PF01557"/>
    </source>
</evidence>
<dbReference type="InterPro" id="IPR036663">
    <property type="entry name" value="Fumarylacetoacetase_C_sf"/>
</dbReference>
<evidence type="ECO:0000313" key="4">
    <source>
        <dbReference type="Proteomes" id="UP001499915"/>
    </source>
</evidence>
<sequence>MQGQIVNNCGDELYRALATGTPVKPLSERFANISLEDAYYISLRMMSHRIESGERIVGKKIGVTSRAVQQALGVDQPDFGFLTDAMCFMDGDRVSLRDNNLIQPRAEGEIAFKLKSRLEGPGVTARQVLEATEFVMPCFEVVDSRIENWQIKIEDTVADNASCGVFVLGTERVDPCSLDLAALEMTVSKNGQEISRGKGAAVQGHPANAVAWLANTLGRFGIALEAGEIILSGSLVPLEPVQAGDRMQLTAPGLGSVSVRFTE</sequence>
<dbReference type="PANTHER" id="PTHR30143">
    <property type="entry name" value="ACID HYDRATASE"/>
    <property type="match status" value="1"/>
</dbReference>
<name>A0ABN1IAD0_9GAMM</name>
<reference evidence="3 4" key="1">
    <citation type="journal article" date="2019" name="Int. J. Syst. Evol. Microbiol.">
        <title>The Global Catalogue of Microorganisms (GCM) 10K type strain sequencing project: providing services to taxonomists for standard genome sequencing and annotation.</title>
        <authorList>
            <consortium name="The Broad Institute Genomics Platform"/>
            <consortium name="The Broad Institute Genome Sequencing Center for Infectious Disease"/>
            <person name="Wu L."/>
            <person name="Ma J."/>
        </authorList>
    </citation>
    <scope>NUCLEOTIDE SEQUENCE [LARGE SCALE GENOMIC DNA]</scope>
    <source>
        <strain evidence="3 4">JCM 15134</strain>
    </source>
</reference>
<keyword evidence="4" id="KW-1185">Reference proteome</keyword>
<proteinExistence type="predicted"/>
<dbReference type="InterPro" id="IPR011234">
    <property type="entry name" value="Fumarylacetoacetase-like_C"/>
</dbReference>
<dbReference type="Proteomes" id="UP001499915">
    <property type="component" value="Unassembled WGS sequence"/>
</dbReference>
<dbReference type="Pfam" id="PF01557">
    <property type="entry name" value="FAA_hydrolase"/>
    <property type="match status" value="1"/>
</dbReference>
<comment type="caution">
    <text evidence="3">The sequence shown here is derived from an EMBL/GenBank/DDBJ whole genome shotgun (WGS) entry which is preliminary data.</text>
</comment>
<gene>
    <name evidence="3" type="ORF">GCM10009104_33840</name>
</gene>
<dbReference type="Gene3D" id="3.90.850.10">
    <property type="entry name" value="Fumarylacetoacetase-like, C-terminal domain"/>
    <property type="match status" value="1"/>
</dbReference>
<keyword evidence="1" id="KW-0456">Lyase</keyword>
<dbReference type="InterPro" id="IPR050772">
    <property type="entry name" value="Hydratase-Decarb/MhpD_sf"/>
</dbReference>
<evidence type="ECO:0000256" key="1">
    <source>
        <dbReference type="ARBA" id="ARBA00023239"/>
    </source>
</evidence>
<feature type="domain" description="Fumarylacetoacetase-like C-terminal" evidence="2">
    <location>
        <begin position="74"/>
        <end position="260"/>
    </location>
</feature>
<dbReference type="GO" id="GO:0016787">
    <property type="term" value="F:hydrolase activity"/>
    <property type="evidence" value="ECO:0007669"/>
    <property type="project" value="UniProtKB-KW"/>
</dbReference>
<dbReference type="SUPFAM" id="SSF56529">
    <property type="entry name" value="FAH"/>
    <property type="match status" value="1"/>
</dbReference>
<dbReference type="PANTHER" id="PTHR30143:SF0">
    <property type="entry name" value="2-KETO-4-PENTENOATE HYDRATASE"/>
    <property type="match status" value="1"/>
</dbReference>
<organism evidence="3 4">
    <name type="scientific">Marinobacterium maritimum</name>
    <dbReference type="NCBI Taxonomy" id="500162"/>
    <lineage>
        <taxon>Bacteria</taxon>
        <taxon>Pseudomonadati</taxon>
        <taxon>Pseudomonadota</taxon>
        <taxon>Gammaproteobacteria</taxon>
        <taxon>Oceanospirillales</taxon>
        <taxon>Oceanospirillaceae</taxon>
        <taxon>Marinobacterium</taxon>
    </lineage>
</organism>
<protein>
    <submittedName>
        <fullName evidence="3">Fumarylacetoacetate hydrolase family protein</fullName>
    </submittedName>
</protein>
<evidence type="ECO:0000313" key="3">
    <source>
        <dbReference type="EMBL" id="GAA0701816.1"/>
    </source>
</evidence>
<accession>A0ABN1IAD0</accession>
<keyword evidence="3" id="KW-0378">Hydrolase</keyword>
<dbReference type="EMBL" id="BAAAET010000007">
    <property type="protein sequence ID" value="GAA0701816.1"/>
    <property type="molecule type" value="Genomic_DNA"/>
</dbReference>
<dbReference type="RefSeq" id="WP_343808816.1">
    <property type="nucleotide sequence ID" value="NZ_BAAAET010000007.1"/>
</dbReference>